<organism evidence="2 3">
    <name type="scientific">Parachlamydia acanthamoebae</name>
    <dbReference type="NCBI Taxonomy" id="83552"/>
    <lineage>
        <taxon>Bacteria</taxon>
        <taxon>Pseudomonadati</taxon>
        <taxon>Chlamydiota</taxon>
        <taxon>Chlamydiia</taxon>
        <taxon>Parachlamydiales</taxon>
        <taxon>Parachlamydiaceae</taxon>
        <taxon>Parachlamydia</taxon>
    </lineage>
</organism>
<dbReference type="AlphaFoldDB" id="A0A0C1CCN8"/>
<evidence type="ECO:0000256" key="1">
    <source>
        <dbReference type="SAM" id="MobiDB-lite"/>
    </source>
</evidence>
<feature type="region of interest" description="Disordered" evidence="1">
    <location>
        <begin position="16"/>
        <end position="39"/>
    </location>
</feature>
<reference evidence="2 3" key="1">
    <citation type="journal article" date="2014" name="Mol. Biol. Evol.">
        <title>Massive expansion of Ubiquitination-related gene families within the Chlamydiae.</title>
        <authorList>
            <person name="Domman D."/>
            <person name="Collingro A."/>
            <person name="Lagkouvardos I."/>
            <person name="Gehre L."/>
            <person name="Weinmaier T."/>
            <person name="Rattei T."/>
            <person name="Subtil A."/>
            <person name="Horn M."/>
        </authorList>
    </citation>
    <scope>NUCLEOTIDE SEQUENCE [LARGE SCALE GENOMIC DNA]</scope>
    <source>
        <strain evidence="2 3">OEW1</strain>
    </source>
</reference>
<evidence type="ECO:0000313" key="2">
    <source>
        <dbReference type="EMBL" id="KIA78625.1"/>
    </source>
</evidence>
<dbReference type="Proteomes" id="UP000031307">
    <property type="component" value="Unassembled WGS sequence"/>
</dbReference>
<gene>
    <name evidence="2" type="ORF">DB43_DQ00070</name>
</gene>
<comment type="caution">
    <text evidence="2">The sequence shown here is derived from an EMBL/GenBank/DDBJ whole genome shotgun (WGS) entry which is preliminary data.</text>
</comment>
<evidence type="ECO:0000313" key="3">
    <source>
        <dbReference type="Proteomes" id="UP000031307"/>
    </source>
</evidence>
<sequence>MLEMAQGRNEQIFKKKGGLPYLPGLGSKKKHGVFPSNNI</sequence>
<dbReference type="PATRIC" id="fig|83552.4.peg.150"/>
<proteinExistence type="predicted"/>
<protein>
    <submittedName>
        <fullName evidence="2">Uncharacterized protein</fullName>
    </submittedName>
</protein>
<accession>A0A0C1CCN8</accession>
<dbReference type="EMBL" id="JSAM01000011">
    <property type="protein sequence ID" value="KIA78625.1"/>
    <property type="molecule type" value="Genomic_DNA"/>
</dbReference>
<name>A0A0C1CCN8_9BACT</name>